<feature type="region of interest" description="Disordered" evidence="1">
    <location>
        <begin position="1"/>
        <end position="30"/>
    </location>
</feature>
<feature type="transmembrane region" description="Helical" evidence="2">
    <location>
        <begin position="181"/>
        <end position="201"/>
    </location>
</feature>
<feature type="transmembrane region" description="Helical" evidence="2">
    <location>
        <begin position="208"/>
        <end position="228"/>
    </location>
</feature>
<gene>
    <name evidence="3" type="ORF">AQJ91_35675</name>
</gene>
<dbReference type="RefSeq" id="WP_067029939.1">
    <property type="nucleotide sequence ID" value="NZ_KQ949105.1"/>
</dbReference>
<feature type="transmembrane region" description="Helical" evidence="2">
    <location>
        <begin position="234"/>
        <end position="254"/>
    </location>
</feature>
<reference evidence="3 4" key="1">
    <citation type="submission" date="2015-10" db="EMBL/GenBank/DDBJ databases">
        <title>Draft genome sequence of Streptomyces sp. RV15, isolated from a marine sponge.</title>
        <authorList>
            <person name="Ruckert C."/>
            <person name="Abdelmohsen U.R."/>
            <person name="Winkler A."/>
            <person name="Hentschel U."/>
            <person name="Kalinowski J."/>
            <person name="Kampfer P."/>
            <person name="Glaeser S."/>
        </authorList>
    </citation>
    <scope>NUCLEOTIDE SEQUENCE [LARGE SCALE GENOMIC DNA]</scope>
    <source>
        <strain evidence="3 4">RV15</strain>
    </source>
</reference>
<name>A0A101UT86_9ACTN</name>
<evidence type="ECO:0000313" key="3">
    <source>
        <dbReference type="EMBL" id="KUO16450.1"/>
    </source>
</evidence>
<comment type="caution">
    <text evidence="3">The sequence shown here is derived from an EMBL/GenBank/DDBJ whole genome shotgun (WGS) entry which is preliminary data.</text>
</comment>
<feature type="transmembrane region" description="Helical" evidence="2">
    <location>
        <begin position="266"/>
        <end position="283"/>
    </location>
</feature>
<evidence type="ECO:0000256" key="2">
    <source>
        <dbReference type="SAM" id="Phobius"/>
    </source>
</evidence>
<keyword evidence="2" id="KW-1133">Transmembrane helix</keyword>
<protein>
    <submittedName>
        <fullName evidence="3">Enediyne biosynthesis protein</fullName>
    </submittedName>
</protein>
<feature type="transmembrane region" description="Helical" evidence="2">
    <location>
        <begin position="289"/>
        <end position="307"/>
    </location>
</feature>
<dbReference type="AlphaFoldDB" id="A0A101UT86"/>
<evidence type="ECO:0000313" key="4">
    <source>
        <dbReference type="Proteomes" id="UP000053260"/>
    </source>
</evidence>
<keyword evidence="4" id="KW-1185">Reference proteome</keyword>
<keyword evidence="2" id="KW-0812">Transmembrane</keyword>
<feature type="transmembrane region" description="Helical" evidence="2">
    <location>
        <begin position="156"/>
        <end position="175"/>
    </location>
</feature>
<dbReference type="STRING" id="909626.AQJ91_35675"/>
<sequence>MTDLARHQLDATQAERSPADPATPQEPRRPDPRYLALRNFALSISVLNILGYTLLGFEQPWLWPLAAVAAAYATELLLEALSAWSERRPARFAGGPRAVYEFLLPAHITGLACNMLLYANDHILPVLCAVVVGVGQKAVLRAPVQGRMRHFMNPSNFGITVVLLTYSWVAIAPPYHFTEHLNVYGSWGLPVVILAAGTLLNGKLTRKLPLIAGWVTAFVLQAVARWAFLGENLVSALSVMTGVAFILFTNYMITDPGTTPFRPRDQVLFGAAVGFVYGVLIALHVVYTLFFAVTVVCLARGVGWWIAHAVAAKRWHPAHGVDSAGGGA</sequence>
<organism evidence="3 4">
    <name type="scientific">Streptomyces dysideae</name>
    <dbReference type="NCBI Taxonomy" id="909626"/>
    <lineage>
        <taxon>Bacteria</taxon>
        <taxon>Bacillati</taxon>
        <taxon>Actinomycetota</taxon>
        <taxon>Actinomycetes</taxon>
        <taxon>Kitasatosporales</taxon>
        <taxon>Streptomycetaceae</taxon>
        <taxon>Streptomyces</taxon>
    </lineage>
</organism>
<dbReference type="EMBL" id="LMXB01000087">
    <property type="protein sequence ID" value="KUO16450.1"/>
    <property type="molecule type" value="Genomic_DNA"/>
</dbReference>
<accession>A0A101UT86</accession>
<dbReference type="Proteomes" id="UP000053260">
    <property type="component" value="Unassembled WGS sequence"/>
</dbReference>
<proteinExistence type="predicted"/>
<keyword evidence="2" id="KW-0472">Membrane</keyword>
<dbReference type="OrthoDB" id="9776359at2"/>
<feature type="transmembrane region" description="Helical" evidence="2">
    <location>
        <begin position="61"/>
        <end position="78"/>
    </location>
</feature>
<evidence type="ECO:0000256" key="1">
    <source>
        <dbReference type="SAM" id="MobiDB-lite"/>
    </source>
</evidence>
<feature type="transmembrane region" description="Helical" evidence="2">
    <location>
        <begin position="35"/>
        <end position="55"/>
    </location>
</feature>